<keyword evidence="7" id="KW-0411">Iron-sulfur</keyword>
<reference evidence="10 11" key="1">
    <citation type="submission" date="2011-08" db="EMBL/GenBank/DDBJ databases">
        <title>The Genome Sequence of Eubacteriaceae bacterium ACC19a.</title>
        <authorList>
            <consortium name="The Broad Institute Genome Sequencing Platform"/>
            <person name="Earl A."/>
            <person name="Ward D."/>
            <person name="Feldgarden M."/>
            <person name="Gevers D."/>
            <person name="Sizova M."/>
            <person name="Hazen A."/>
            <person name="Epstein S."/>
            <person name="Young S.K."/>
            <person name="Zeng Q."/>
            <person name="Gargeya S."/>
            <person name="Fitzgerald M."/>
            <person name="Haas B."/>
            <person name="Abouelleil A."/>
            <person name="Alvarado L."/>
            <person name="Arachchi H.M."/>
            <person name="Berlin A."/>
            <person name="Brown A."/>
            <person name="Chapman S.B."/>
            <person name="Chen Z."/>
            <person name="Dunbar C."/>
            <person name="Freedman E."/>
            <person name="Gearin G."/>
            <person name="Gellesch M."/>
            <person name="Goldberg J."/>
            <person name="Griggs A."/>
            <person name="Gujja S."/>
            <person name="Heiman D."/>
            <person name="Howarth C."/>
            <person name="Larson L."/>
            <person name="Lui A."/>
            <person name="MacDonald P.J.P."/>
            <person name="Montmayeur A."/>
            <person name="Murphy C."/>
            <person name="Neiman D."/>
            <person name="Pearson M."/>
            <person name="Priest M."/>
            <person name="Roberts A."/>
            <person name="Saif S."/>
            <person name="Shea T."/>
            <person name="Shenoy N."/>
            <person name="Sisk P."/>
            <person name="Stolte C."/>
            <person name="Sykes S."/>
            <person name="Wortman J."/>
            <person name="Nusbaum C."/>
            <person name="Birren B."/>
        </authorList>
    </citation>
    <scope>NUCLEOTIDE SEQUENCE [LARGE SCALE GENOMIC DNA]</scope>
    <source>
        <strain evidence="10 11">ACC19a</strain>
    </source>
</reference>
<dbReference type="Gene3D" id="3.80.30.20">
    <property type="entry name" value="tm_1862 like domain"/>
    <property type="match status" value="1"/>
</dbReference>
<dbReference type="PROSITE" id="PS51918">
    <property type="entry name" value="RADICAL_SAM"/>
    <property type="match status" value="1"/>
</dbReference>
<dbReference type="InterPro" id="IPR006158">
    <property type="entry name" value="Cobalamin-bd"/>
</dbReference>
<evidence type="ECO:0000259" key="9">
    <source>
        <dbReference type="PROSITE" id="PS51918"/>
    </source>
</evidence>
<evidence type="ECO:0000256" key="7">
    <source>
        <dbReference type="ARBA" id="ARBA00023014"/>
    </source>
</evidence>
<name>G9WYZ8_9FIRM</name>
<dbReference type="SUPFAM" id="SSF52242">
    <property type="entry name" value="Cobalamin (vitamin B12)-binding domain"/>
    <property type="match status" value="1"/>
</dbReference>
<dbReference type="InterPro" id="IPR007197">
    <property type="entry name" value="rSAM"/>
</dbReference>
<keyword evidence="6" id="KW-0408">Iron</keyword>
<dbReference type="AlphaFoldDB" id="G9WYZ8"/>
<dbReference type="BioCyc" id="EBAC796937-HMP:GMGH-1404-MONOMER"/>
<evidence type="ECO:0000256" key="2">
    <source>
        <dbReference type="ARBA" id="ARBA00022603"/>
    </source>
</evidence>
<dbReference type="Proteomes" id="UP000006437">
    <property type="component" value="Unassembled WGS sequence"/>
</dbReference>
<dbReference type="PANTHER" id="PTHR43409">
    <property type="entry name" value="ANAEROBIC MAGNESIUM-PROTOPORPHYRIN IX MONOMETHYL ESTER CYCLASE-RELATED"/>
    <property type="match status" value="1"/>
</dbReference>
<dbReference type="GO" id="GO:0046872">
    <property type="term" value="F:metal ion binding"/>
    <property type="evidence" value="ECO:0007669"/>
    <property type="project" value="UniProtKB-KW"/>
</dbReference>
<evidence type="ECO:0000259" key="8">
    <source>
        <dbReference type="PROSITE" id="PS51332"/>
    </source>
</evidence>
<dbReference type="GO" id="GO:0005829">
    <property type="term" value="C:cytosol"/>
    <property type="evidence" value="ECO:0007669"/>
    <property type="project" value="TreeGrafter"/>
</dbReference>
<dbReference type="InterPro" id="IPR006638">
    <property type="entry name" value="Elp3/MiaA/NifB-like_rSAM"/>
</dbReference>
<dbReference type="SFLD" id="SFLDG01082">
    <property type="entry name" value="B12-binding_domain_containing"/>
    <property type="match status" value="1"/>
</dbReference>
<dbReference type="InterPro" id="IPR058240">
    <property type="entry name" value="rSAM_sf"/>
</dbReference>
<dbReference type="GO" id="GO:0051539">
    <property type="term" value="F:4 iron, 4 sulfur cluster binding"/>
    <property type="evidence" value="ECO:0007669"/>
    <property type="project" value="UniProtKB-KW"/>
</dbReference>
<dbReference type="SMART" id="SM00729">
    <property type="entry name" value="Elp3"/>
    <property type="match status" value="1"/>
</dbReference>
<evidence type="ECO:0000256" key="1">
    <source>
        <dbReference type="ARBA" id="ARBA00001966"/>
    </source>
</evidence>
<evidence type="ECO:0000256" key="6">
    <source>
        <dbReference type="ARBA" id="ARBA00023004"/>
    </source>
</evidence>
<dbReference type="SFLD" id="SFLDG01123">
    <property type="entry name" value="methyltransferase_(Class_B)"/>
    <property type="match status" value="1"/>
</dbReference>
<evidence type="ECO:0000256" key="3">
    <source>
        <dbReference type="ARBA" id="ARBA00022679"/>
    </source>
</evidence>
<feature type="domain" description="Radical SAM core" evidence="9">
    <location>
        <begin position="180"/>
        <end position="404"/>
    </location>
</feature>
<evidence type="ECO:0000313" key="10">
    <source>
        <dbReference type="EMBL" id="EHL16143.1"/>
    </source>
</evidence>
<keyword evidence="3" id="KW-0808">Transferase</keyword>
<dbReference type="InterPro" id="IPR036724">
    <property type="entry name" value="Cobalamin-bd_sf"/>
</dbReference>
<keyword evidence="2" id="KW-0489">Methyltransferase</keyword>
<dbReference type="GO" id="GO:0003824">
    <property type="term" value="F:catalytic activity"/>
    <property type="evidence" value="ECO:0007669"/>
    <property type="project" value="InterPro"/>
</dbReference>
<evidence type="ECO:0000256" key="4">
    <source>
        <dbReference type="ARBA" id="ARBA00022691"/>
    </source>
</evidence>
<protein>
    <submittedName>
        <fullName evidence="10">Uncharacterized protein</fullName>
    </submittedName>
</protein>
<dbReference type="Pfam" id="PF02310">
    <property type="entry name" value="B12-binding"/>
    <property type="match status" value="1"/>
</dbReference>
<dbReference type="CDD" id="cd01335">
    <property type="entry name" value="Radical_SAM"/>
    <property type="match status" value="1"/>
</dbReference>
<keyword evidence="4" id="KW-0949">S-adenosyl-L-methionine</keyword>
<comment type="caution">
    <text evidence="10">The sequence shown here is derived from an EMBL/GenBank/DDBJ whole genome shotgun (WGS) entry which is preliminary data.</text>
</comment>
<evidence type="ECO:0000256" key="5">
    <source>
        <dbReference type="ARBA" id="ARBA00022723"/>
    </source>
</evidence>
<dbReference type="GO" id="GO:0031419">
    <property type="term" value="F:cobalamin binding"/>
    <property type="evidence" value="ECO:0007669"/>
    <property type="project" value="InterPro"/>
</dbReference>
<dbReference type="SUPFAM" id="SSF102114">
    <property type="entry name" value="Radical SAM enzymes"/>
    <property type="match status" value="1"/>
</dbReference>
<dbReference type="Gene3D" id="3.40.50.280">
    <property type="entry name" value="Cobalamin-binding domain"/>
    <property type="match status" value="1"/>
</dbReference>
<evidence type="ECO:0000313" key="11">
    <source>
        <dbReference type="Proteomes" id="UP000006437"/>
    </source>
</evidence>
<dbReference type="PROSITE" id="PS51332">
    <property type="entry name" value="B12_BINDING"/>
    <property type="match status" value="1"/>
</dbReference>
<keyword evidence="5" id="KW-0479">Metal-binding</keyword>
<gene>
    <name evidence="10" type="ORF">HMPREF9629_01399</name>
</gene>
<dbReference type="Pfam" id="PF04055">
    <property type="entry name" value="Radical_SAM"/>
    <property type="match status" value="1"/>
</dbReference>
<accession>G9WYZ8</accession>
<sequence length="466" mass="54859">MRILLVRPWVNKKITTVKNFLFGEPLGVECVATILKEQGHKVVLADFMAEPKGNLMHYMKRIKPQVIGITSQCTDVENVLKIAEMAKRYDKDIKVIVGGVQAMVYPNSFFNSYVDHVFKSTTRENYKELMELIVSGEKQEKEIVGIFSKELSFKNSVEGCYNEYIKPDRDCSKRYRHLYRYVGFQPCAIIQTSFGCRNRCRFCVRWKLEGPILREVELEKIIEQLEELEEPYIMICDNDFLINRKRLENFCNLLEKRKIKKKYICYGSVNSILEKEDLFKRLARNGLIAVIVGYESFDNKQLKEYNKAANTDENLRATRVLQKNKIACWGSFILHPDWDKGDFRKLLQYKKLLKPELVSFSPLNPHPLTPLFEEYRDRLLYDETDYEKWNFGDVLIMPSKMSLNAYYLEVLKFTFAVNMNLHSVFYTLRAFPISNTLKMTFGFNTLISVYIKNFFKAILINKRRRA</sequence>
<dbReference type="HOGENOM" id="CLU_021572_7_0_9"/>
<proteinExistence type="predicted"/>
<dbReference type="InterPro" id="IPR023404">
    <property type="entry name" value="rSAM_horseshoe"/>
</dbReference>
<dbReference type="InterPro" id="IPR034466">
    <property type="entry name" value="Methyltransferase_Class_B"/>
</dbReference>
<dbReference type="PANTHER" id="PTHR43409:SF7">
    <property type="entry name" value="BLL1977 PROTEIN"/>
    <property type="match status" value="1"/>
</dbReference>
<dbReference type="SFLD" id="SFLDS00029">
    <property type="entry name" value="Radical_SAM"/>
    <property type="match status" value="1"/>
</dbReference>
<organism evidence="10 11">
    <name type="scientific">Peptoanaerobacter stomatis</name>
    <dbReference type="NCBI Taxonomy" id="796937"/>
    <lineage>
        <taxon>Bacteria</taxon>
        <taxon>Bacillati</taxon>
        <taxon>Bacillota</taxon>
        <taxon>Clostridia</taxon>
        <taxon>Peptostreptococcales</taxon>
        <taxon>Filifactoraceae</taxon>
        <taxon>Peptoanaerobacter</taxon>
    </lineage>
</organism>
<feature type="domain" description="B12-binding" evidence="8">
    <location>
        <begin position="11"/>
        <end position="140"/>
    </location>
</feature>
<comment type="cofactor">
    <cofactor evidence="1">
        <name>[4Fe-4S] cluster</name>
        <dbReference type="ChEBI" id="CHEBI:49883"/>
    </cofactor>
</comment>
<dbReference type="EMBL" id="AFZE01000005">
    <property type="protein sequence ID" value="EHL16143.1"/>
    <property type="molecule type" value="Genomic_DNA"/>
</dbReference>
<dbReference type="RefSeq" id="WP_009525629.1">
    <property type="nucleotide sequence ID" value="NZ_JH414554.1"/>
</dbReference>
<dbReference type="InterPro" id="IPR051198">
    <property type="entry name" value="BchE-like"/>
</dbReference>